<organism evidence="1 2">
    <name type="scientific">Steinernema glaseri</name>
    <dbReference type="NCBI Taxonomy" id="37863"/>
    <lineage>
        <taxon>Eukaryota</taxon>
        <taxon>Metazoa</taxon>
        <taxon>Ecdysozoa</taxon>
        <taxon>Nematoda</taxon>
        <taxon>Chromadorea</taxon>
        <taxon>Rhabditida</taxon>
        <taxon>Tylenchina</taxon>
        <taxon>Panagrolaimomorpha</taxon>
        <taxon>Strongyloidoidea</taxon>
        <taxon>Steinernematidae</taxon>
        <taxon>Steinernema</taxon>
    </lineage>
</organism>
<keyword evidence="1" id="KW-1185">Reference proteome</keyword>
<dbReference type="Proteomes" id="UP000095287">
    <property type="component" value="Unplaced"/>
</dbReference>
<reference evidence="2" key="1">
    <citation type="submission" date="2016-11" db="UniProtKB">
        <authorList>
            <consortium name="WormBaseParasite"/>
        </authorList>
    </citation>
    <scope>IDENTIFICATION</scope>
</reference>
<name>A0A1I8AIH4_9BILA</name>
<sequence length="75" mass="8946">MYRYECTNRIARERQQSHLLNNRSETCRLTMRLAPRMPRGDQGVSVCRWFQNGHFWDKKFTKNSVCGSGPKRTPR</sequence>
<proteinExistence type="predicted"/>
<accession>A0A1I8AIH4</accession>
<evidence type="ECO:0000313" key="2">
    <source>
        <dbReference type="WBParaSite" id="L893_g6087.t1"/>
    </source>
</evidence>
<dbReference type="AlphaFoldDB" id="A0A1I8AIH4"/>
<evidence type="ECO:0000313" key="1">
    <source>
        <dbReference type="Proteomes" id="UP000095287"/>
    </source>
</evidence>
<dbReference type="WBParaSite" id="L893_g6087.t1">
    <property type="protein sequence ID" value="L893_g6087.t1"/>
    <property type="gene ID" value="L893_g6087"/>
</dbReference>
<protein>
    <submittedName>
        <fullName evidence="2">Uncharacterized protein</fullName>
    </submittedName>
</protein>